<dbReference type="InterPro" id="IPR047640">
    <property type="entry name" value="RpiR-like"/>
</dbReference>
<dbReference type="Pfam" id="PF01418">
    <property type="entry name" value="HTH_6"/>
    <property type="match status" value="1"/>
</dbReference>
<name>A0A6I2UEX6_9FIRM</name>
<dbReference type="Gene3D" id="3.40.50.10490">
    <property type="entry name" value="Glucose-6-phosphate isomerase like protein, domain 1"/>
    <property type="match status" value="1"/>
</dbReference>
<dbReference type="SUPFAM" id="SSF53697">
    <property type="entry name" value="SIS domain"/>
    <property type="match status" value="1"/>
</dbReference>
<keyword evidence="3" id="KW-0804">Transcription</keyword>
<dbReference type="InterPro" id="IPR001347">
    <property type="entry name" value="SIS_dom"/>
</dbReference>
<dbReference type="SUPFAM" id="SSF46689">
    <property type="entry name" value="Homeodomain-like"/>
    <property type="match status" value="1"/>
</dbReference>
<evidence type="ECO:0000259" key="4">
    <source>
        <dbReference type="PROSITE" id="PS51071"/>
    </source>
</evidence>
<gene>
    <name evidence="6" type="ORF">FYJ84_03895</name>
</gene>
<dbReference type="PROSITE" id="PS51071">
    <property type="entry name" value="HTH_RPIR"/>
    <property type="match status" value="1"/>
</dbReference>
<dbReference type="Gene3D" id="1.10.10.10">
    <property type="entry name" value="Winged helix-like DNA-binding domain superfamily/Winged helix DNA-binding domain"/>
    <property type="match status" value="1"/>
</dbReference>
<dbReference type="GO" id="GO:0003700">
    <property type="term" value="F:DNA-binding transcription factor activity"/>
    <property type="evidence" value="ECO:0007669"/>
    <property type="project" value="InterPro"/>
</dbReference>
<dbReference type="Pfam" id="PF01380">
    <property type="entry name" value="SIS"/>
    <property type="match status" value="1"/>
</dbReference>
<keyword evidence="2" id="KW-0238">DNA-binding</keyword>
<dbReference type="GO" id="GO:1901135">
    <property type="term" value="P:carbohydrate derivative metabolic process"/>
    <property type="evidence" value="ECO:0007669"/>
    <property type="project" value="InterPro"/>
</dbReference>
<keyword evidence="1" id="KW-0805">Transcription regulation</keyword>
<proteinExistence type="predicted"/>
<dbReference type="PANTHER" id="PTHR30514:SF21">
    <property type="entry name" value="RPIR-FAMILY TRANSCRIPTIONAL REGULATOR"/>
    <property type="match status" value="1"/>
</dbReference>
<evidence type="ECO:0000256" key="2">
    <source>
        <dbReference type="ARBA" id="ARBA00023125"/>
    </source>
</evidence>
<evidence type="ECO:0000259" key="5">
    <source>
        <dbReference type="PROSITE" id="PS51464"/>
    </source>
</evidence>
<accession>A0A6I2UEX6</accession>
<evidence type="ECO:0000256" key="3">
    <source>
        <dbReference type="ARBA" id="ARBA00023163"/>
    </source>
</evidence>
<dbReference type="InterPro" id="IPR000281">
    <property type="entry name" value="HTH_RpiR"/>
</dbReference>
<dbReference type="InterPro" id="IPR046348">
    <property type="entry name" value="SIS_dom_sf"/>
</dbReference>
<reference evidence="6 7" key="1">
    <citation type="submission" date="2019-08" db="EMBL/GenBank/DDBJ databases">
        <title>In-depth cultivation of the pig gut microbiome towards novel bacterial diversity and tailored functional studies.</title>
        <authorList>
            <person name="Wylensek D."/>
            <person name="Hitch T.C.A."/>
            <person name="Clavel T."/>
        </authorList>
    </citation>
    <scope>NUCLEOTIDE SEQUENCE [LARGE SCALE GENOMIC DNA]</scope>
    <source>
        <strain evidence="6 7">WCA-693-APC-5D-A</strain>
    </source>
</reference>
<sequence length="269" mass="30141">MLIKIDHDFLNKLTDTEKNVISFINSNAEKISNMSISDVAEATYSSPATVSRTIKKCGISGFAELRYMLTQHTEVKQDTTDINEIFNKSLTEISNTIDQLSIDTILKAVEEIQKAEKIFVFSKGLSNQVASEMTLKLQVLGKCVILNTDSNIMQELSGHSDSTSVVILFSMSGSTPELISAAERASMMGARIISITCAPPELPLNKIAHIKIQGYSHRNRSFTRVDVTSRLPLYVISRILIDYLIIQHQQEEARKMARERAKSNRNYHV</sequence>
<organism evidence="6 7">
    <name type="scientific">Anaerovibrio slackiae</name>
    <dbReference type="NCBI Taxonomy" id="2652309"/>
    <lineage>
        <taxon>Bacteria</taxon>
        <taxon>Bacillati</taxon>
        <taxon>Bacillota</taxon>
        <taxon>Negativicutes</taxon>
        <taxon>Selenomonadales</taxon>
        <taxon>Selenomonadaceae</taxon>
        <taxon>Anaerovibrio</taxon>
    </lineage>
</organism>
<feature type="domain" description="HTH rpiR-type" evidence="4">
    <location>
        <begin position="1"/>
        <end position="76"/>
    </location>
</feature>
<evidence type="ECO:0000313" key="6">
    <source>
        <dbReference type="EMBL" id="MSU08134.1"/>
    </source>
</evidence>
<dbReference type="GO" id="GO:0003677">
    <property type="term" value="F:DNA binding"/>
    <property type="evidence" value="ECO:0007669"/>
    <property type="project" value="UniProtKB-KW"/>
</dbReference>
<keyword evidence="7" id="KW-1185">Reference proteome</keyword>
<feature type="domain" description="SIS" evidence="5">
    <location>
        <begin position="108"/>
        <end position="246"/>
    </location>
</feature>
<dbReference type="PROSITE" id="PS51464">
    <property type="entry name" value="SIS"/>
    <property type="match status" value="1"/>
</dbReference>
<comment type="caution">
    <text evidence="6">The sequence shown here is derived from an EMBL/GenBank/DDBJ whole genome shotgun (WGS) entry which is preliminary data.</text>
</comment>
<dbReference type="AlphaFoldDB" id="A0A6I2UEX6"/>
<dbReference type="GeneID" id="96778048"/>
<protein>
    <submittedName>
        <fullName evidence="6">MurR/RpiR family transcriptional regulator</fullName>
    </submittedName>
</protein>
<dbReference type="CDD" id="cd05013">
    <property type="entry name" value="SIS_RpiR"/>
    <property type="match status" value="1"/>
</dbReference>
<dbReference type="PANTHER" id="PTHR30514">
    <property type="entry name" value="GLUCOKINASE"/>
    <property type="match status" value="1"/>
</dbReference>
<dbReference type="Proteomes" id="UP000433181">
    <property type="component" value="Unassembled WGS sequence"/>
</dbReference>
<dbReference type="InterPro" id="IPR035472">
    <property type="entry name" value="RpiR-like_SIS"/>
</dbReference>
<dbReference type="InterPro" id="IPR036388">
    <property type="entry name" value="WH-like_DNA-bd_sf"/>
</dbReference>
<dbReference type="InterPro" id="IPR009057">
    <property type="entry name" value="Homeodomain-like_sf"/>
</dbReference>
<dbReference type="RefSeq" id="WP_154406293.1">
    <property type="nucleotide sequence ID" value="NZ_JAQXJM010000123.1"/>
</dbReference>
<dbReference type="GO" id="GO:0097367">
    <property type="term" value="F:carbohydrate derivative binding"/>
    <property type="evidence" value="ECO:0007669"/>
    <property type="project" value="InterPro"/>
</dbReference>
<evidence type="ECO:0000256" key="1">
    <source>
        <dbReference type="ARBA" id="ARBA00023015"/>
    </source>
</evidence>
<evidence type="ECO:0000313" key="7">
    <source>
        <dbReference type="Proteomes" id="UP000433181"/>
    </source>
</evidence>
<dbReference type="EMBL" id="VUNR01000005">
    <property type="protein sequence ID" value="MSU08134.1"/>
    <property type="molecule type" value="Genomic_DNA"/>
</dbReference>